<evidence type="ECO:0000313" key="1">
    <source>
        <dbReference type="EMBL" id="KAJ6630511.1"/>
    </source>
</evidence>
<dbReference type="EMBL" id="WJQU01002784">
    <property type="protein sequence ID" value="KAJ6630511.1"/>
    <property type="molecule type" value="Genomic_DNA"/>
</dbReference>
<evidence type="ECO:0000313" key="2">
    <source>
        <dbReference type="Proteomes" id="UP001151699"/>
    </source>
</evidence>
<keyword evidence="2" id="KW-1185">Reference proteome</keyword>
<name>A0A9Q0RUU0_9DIPT</name>
<dbReference type="Pfam" id="PF06477">
    <property type="entry name" value="DUF1091"/>
    <property type="match status" value="1"/>
</dbReference>
<gene>
    <name evidence="1" type="ORF">Bhyg_15921</name>
</gene>
<protein>
    <submittedName>
        <fullName evidence="1">Uncharacterized protein</fullName>
    </submittedName>
</protein>
<dbReference type="AlphaFoldDB" id="A0A9Q0RUU0"/>
<dbReference type="InterPro" id="IPR010512">
    <property type="entry name" value="DUF1091"/>
</dbReference>
<reference evidence="1" key="1">
    <citation type="submission" date="2022-07" db="EMBL/GenBank/DDBJ databases">
        <authorList>
            <person name="Trinca V."/>
            <person name="Uliana J.V.C."/>
            <person name="Torres T.T."/>
            <person name="Ward R.J."/>
            <person name="Monesi N."/>
        </authorList>
    </citation>
    <scope>NUCLEOTIDE SEQUENCE</scope>
    <source>
        <strain evidence="1">HSMRA1968</strain>
        <tissue evidence="1">Whole embryos</tissue>
    </source>
</reference>
<proteinExistence type="predicted"/>
<dbReference type="Proteomes" id="UP001151699">
    <property type="component" value="Unassembled WGS sequence"/>
</dbReference>
<sequence length="80" mass="9317">MVEIVLRLFSAYKDFPTECPLRKKRYDFLNVTINPDIIPPMMPDHTAIISVLFLEKIGGKRKNLAKVKFYVIIKRSLHQG</sequence>
<organism evidence="1 2">
    <name type="scientific">Pseudolycoriella hygida</name>
    <dbReference type="NCBI Taxonomy" id="35572"/>
    <lineage>
        <taxon>Eukaryota</taxon>
        <taxon>Metazoa</taxon>
        <taxon>Ecdysozoa</taxon>
        <taxon>Arthropoda</taxon>
        <taxon>Hexapoda</taxon>
        <taxon>Insecta</taxon>
        <taxon>Pterygota</taxon>
        <taxon>Neoptera</taxon>
        <taxon>Endopterygota</taxon>
        <taxon>Diptera</taxon>
        <taxon>Nematocera</taxon>
        <taxon>Sciaroidea</taxon>
        <taxon>Sciaridae</taxon>
        <taxon>Pseudolycoriella</taxon>
    </lineage>
</organism>
<accession>A0A9Q0RUU0</accession>
<comment type="caution">
    <text evidence="1">The sequence shown here is derived from an EMBL/GenBank/DDBJ whole genome shotgun (WGS) entry which is preliminary data.</text>
</comment>